<accession>A0A6M9TTE7</accession>
<dbReference type="GO" id="GO:0034245">
    <property type="term" value="C:mitochondrial DNA-directed RNA polymerase complex"/>
    <property type="evidence" value="ECO:0007669"/>
    <property type="project" value="TreeGrafter"/>
</dbReference>
<dbReference type="EC" id="2.7.7.6" evidence="2 8"/>
<dbReference type="PANTHER" id="PTHR10102:SF8">
    <property type="entry name" value="DNA-DIRECTED RNA POLYMERASE-RELATED"/>
    <property type="match status" value="1"/>
</dbReference>
<organism evidence="10">
    <name type="scientific">Mirabilis himalaica</name>
    <dbReference type="NCBI Taxonomy" id="482968"/>
    <lineage>
        <taxon>Eukaryota</taxon>
        <taxon>Viridiplantae</taxon>
        <taxon>Streptophyta</taxon>
        <taxon>Embryophyta</taxon>
        <taxon>Tracheophyta</taxon>
        <taxon>Spermatophyta</taxon>
        <taxon>Magnoliopsida</taxon>
        <taxon>eudicotyledons</taxon>
        <taxon>Gunneridae</taxon>
        <taxon>Pentapetalae</taxon>
        <taxon>Caryophyllales</taxon>
        <taxon>Nyctaginaceae</taxon>
        <taxon>Mirabilis</taxon>
    </lineage>
</organism>
<evidence type="ECO:0000256" key="1">
    <source>
        <dbReference type="ARBA" id="ARBA00009493"/>
    </source>
</evidence>
<dbReference type="GO" id="GO:0003899">
    <property type="term" value="F:DNA-directed RNA polymerase activity"/>
    <property type="evidence" value="ECO:0007669"/>
    <property type="project" value="UniProtKB-EC"/>
</dbReference>
<name>A0A6M9TTE7_9CARY</name>
<evidence type="ECO:0000256" key="5">
    <source>
        <dbReference type="ARBA" id="ARBA00022695"/>
    </source>
</evidence>
<keyword evidence="6 8" id="KW-0804">Transcription</keyword>
<geneLocation type="mitochondrion" evidence="10"/>
<evidence type="ECO:0000256" key="8">
    <source>
        <dbReference type="RuleBase" id="RU003805"/>
    </source>
</evidence>
<comment type="similarity">
    <text evidence="1 8">Belongs to the phage and mitochondrial RNA polymerase family.</text>
</comment>
<evidence type="ECO:0000259" key="9">
    <source>
        <dbReference type="Pfam" id="PF00940"/>
    </source>
</evidence>
<dbReference type="SUPFAM" id="SSF56672">
    <property type="entry name" value="DNA/RNA polymerases"/>
    <property type="match status" value="1"/>
</dbReference>
<evidence type="ECO:0000256" key="7">
    <source>
        <dbReference type="ARBA" id="ARBA00048552"/>
    </source>
</evidence>
<evidence type="ECO:0000256" key="6">
    <source>
        <dbReference type="ARBA" id="ARBA00023163"/>
    </source>
</evidence>
<gene>
    <name evidence="10" type="primary">ORF312</name>
</gene>
<sequence>MPSFLAFINLVDVTPLLRSLYMQHNDTISRIVSYSEILQLLSKNIQRARYEQLILNLASAYEGYTFYLPAFLDFRGRIYRCGILHFHERDLARSLIVFAGDDEKTNTKVNSCAVISAFAFHYKSFESYDNCIEWFMQELYDLINNNDSNPDPERLYKLYRFAKRPFQYLSHFLRWNEDYECHLTPITQDASASAYQIMSYLLLDEFLAEKTNLIPSLDGKIQDVYSYISNELKSFLKDELVDNNLSSIVCNNLDRKIVKKIFMPMIYGKTVMSTASDLKEHLSHYITHKECFTVASACFKFWRSRFNGMESF</sequence>
<keyword evidence="3 8" id="KW-0240">DNA-directed RNA polymerase</keyword>
<comment type="function">
    <text evidence="8">DNA-dependent RNA polymerase catalyzes the transcription of DNA into RNA using the four ribonucleoside triphosphates as substrates.</text>
</comment>
<dbReference type="GO" id="GO:0003677">
    <property type="term" value="F:DNA binding"/>
    <property type="evidence" value="ECO:0007669"/>
    <property type="project" value="InterPro"/>
</dbReference>
<keyword evidence="5 8" id="KW-0548">Nucleotidyltransferase</keyword>
<dbReference type="PANTHER" id="PTHR10102">
    <property type="entry name" value="DNA-DIRECTED RNA POLYMERASE, MITOCHONDRIAL"/>
    <property type="match status" value="1"/>
</dbReference>
<keyword evidence="10" id="KW-0496">Mitochondrion</keyword>
<dbReference type="EMBL" id="MT535663">
    <property type="protein sequence ID" value="QKN19356.1"/>
    <property type="molecule type" value="Genomic_DNA"/>
</dbReference>
<dbReference type="GO" id="GO:0006390">
    <property type="term" value="P:mitochondrial transcription"/>
    <property type="evidence" value="ECO:0007669"/>
    <property type="project" value="TreeGrafter"/>
</dbReference>
<evidence type="ECO:0000256" key="2">
    <source>
        <dbReference type="ARBA" id="ARBA00012418"/>
    </source>
</evidence>
<dbReference type="Gene3D" id="1.10.150.20">
    <property type="entry name" value="5' to 3' exonuclease, C-terminal subdomain"/>
    <property type="match status" value="1"/>
</dbReference>
<protein>
    <recommendedName>
        <fullName evidence="2 8">DNA-directed RNA polymerase</fullName>
        <ecNumber evidence="2 8">2.7.7.6</ecNumber>
    </recommendedName>
</protein>
<dbReference type="InterPro" id="IPR002092">
    <property type="entry name" value="DNA-dir_Rpol_phage-type"/>
</dbReference>
<dbReference type="PROSITE" id="PS00900">
    <property type="entry name" value="RNA_POL_PHAGE_1"/>
    <property type="match status" value="1"/>
</dbReference>
<dbReference type="AlphaFoldDB" id="A0A6M9TTE7"/>
<dbReference type="PROSITE" id="PS00489">
    <property type="entry name" value="RNA_POL_PHAGE_2"/>
    <property type="match status" value="1"/>
</dbReference>
<comment type="catalytic activity">
    <reaction evidence="7 8">
        <text>RNA(n) + a ribonucleoside 5'-triphosphate = RNA(n+1) + diphosphate</text>
        <dbReference type="Rhea" id="RHEA:21248"/>
        <dbReference type="Rhea" id="RHEA-COMP:14527"/>
        <dbReference type="Rhea" id="RHEA-COMP:17342"/>
        <dbReference type="ChEBI" id="CHEBI:33019"/>
        <dbReference type="ChEBI" id="CHEBI:61557"/>
        <dbReference type="ChEBI" id="CHEBI:140395"/>
        <dbReference type="EC" id="2.7.7.6"/>
    </reaction>
</comment>
<keyword evidence="4 8" id="KW-0808">Transferase</keyword>
<dbReference type="InterPro" id="IPR043502">
    <property type="entry name" value="DNA/RNA_pol_sf"/>
</dbReference>
<evidence type="ECO:0000256" key="4">
    <source>
        <dbReference type="ARBA" id="ARBA00022679"/>
    </source>
</evidence>
<dbReference type="GeneID" id="55748667"/>
<reference evidence="10" key="1">
    <citation type="submission" date="2020-05" db="EMBL/GenBank/DDBJ databases">
        <authorList>
            <person name="Yuan F."/>
        </authorList>
    </citation>
    <scope>NUCLEOTIDE SEQUENCE</scope>
</reference>
<proteinExistence type="inferred from homology"/>
<dbReference type="InterPro" id="IPR046950">
    <property type="entry name" value="DNA-dir_Rpol_C_phage-type"/>
</dbReference>
<feature type="domain" description="DNA-directed RNA polymerase C-terminal" evidence="9">
    <location>
        <begin position="126"/>
        <end position="292"/>
    </location>
</feature>
<dbReference type="RefSeq" id="YP_009861459.1">
    <property type="nucleotide sequence ID" value="NC_048974.1"/>
</dbReference>
<evidence type="ECO:0000313" key="10">
    <source>
        <dbReference type="EMBL" id="QKN19356.1"/>
    </source>
</evidence>
<evidence type="ECO:0000256" key="3">
    <source>
        <dbReference type="ARBA" id="ARBA00022478"/>
    </source>
</evidence>
<dbReference type="Pfam" id="PF00940">
    <property type="entry name" value="RNA_pol"/>
    <property type="match status" value="1"/>
</dbReference>